<dbReference type="Proteomes" id="UP000198310">
    <property type="component" value="Unassembled WGS sequence"/>
</dbReference>
<dbReference type="InterPro" id="IPR011604">
    <property type="entry name" value="PDDEXK-like_dom_sf"/>
</dbReference>
<feature type="domain" description="PD-(D/E)XK endonuclease-like" evidence="1">
    <location>
        <begin position="706"/>
        <end position="1000"/>
    </location>
</feature>
<gene>
    <name evidence="2" type="ORF">SAMN06269173_10469</name>
</gene>
<reference evidence="3" key="1">
    <citation type="submission" date="2017-06" db="EMBL/GenBank/DDBJ databases">
        <authorList>
            <person name="Varghese N."/>
            <person name="Submissions S."/>
        </authorList>
    </citation>
    <scope>NUCLEOTIDE SEQUENCE [LARGE SCALE GENOMIC DNA]</scope>
    <source>
        <strain evidence="3">DSM 28041</strain>
    </source>
</reference>
<evidence type="ECO:0000313" key="2">
    <source>
        <dbReference type="EMBL" id="SNR57827.1"/>
    </source>
</evidence>
<dbReference type="InterPro" id="IPR038726">
    <property type="entry name" value="PDDEXK_AddAB-type"/>
</dbReference>
<proteinExistence type="predicted"/>
<sequence length="1002" mass="113124">MLSPLPVAVTTPPAAASVPDATPFLTRIARDMVARYGPTDELADLVVVVPTRRAVVYLQNELSLAAEAGQAVWSPRIAAMEDYMVELAGVQVEEPIALQLLLFEILRDIDPKLDFDLFVGWAGLLLQDFSNLDQNLASPKKVFEYLSQAKALERWELTADPAPQSTTAAYFRFWDDLEKVYRRLRRRMEHDHLAYPGLAYRLAVNRVQTRLEAGETLPQHVFVGLGYLSKAEEKLLRMLRKARRAEVHFDGDAFYLEPGSPNRAGQHLRRYQELLDLPAENLGGPAELLRGLPRHVRFVGVANASMQGKIAGQLLAASRRQNPQAKVAVVLPDETLLLPVLHGLPLDAVPEYNVTMGLNFQSTPLFNLVDLLFEVHLTGVREGSPETGYGVPRYHHLAVSKLLQHPFLRRYQQWLDKQDEQEVFHGMLDKVCRTIVRRHAVLLPAEELLEMGHGHPIIEALFATWDNCDDIIRACYTLITMLKKAYQDQHSAIEAEYLYLFFTLVKRLDSVFDCREQRLSVRSFRRFLYEQMKATRLPFSGEPIADVQVMGLLETRALDFDHLIILSCNENVLPAPKRHSSLFPYDVLTTFQLPTYADHEAATAHQFWRLLQRARQVDLLHILPGAEGTRTGERSRFLLQIENDLRSQNPGLVLEDLTVTSPVEEDLSEEAPLPTTQPNRDVSGDLVLEKDAGMLQALREVLVKGLSPTALNQYLNCNLQFYFQRVARFRENDEVEEALGPDGFGTVVHEALEDLFKPFVGGRQLITAEELPELLKLAPIMVAKALRREEAGRHARADEGLNHVLGQVATQLVRRYLESLLTQPEALPLHIQSQEEALQATVYIALPDGEKLGVSLVGFADRVDQLPDGRLRVVDYKTGLVHSHELRLLKRGEDSADAVERLLQDATPATDKVRQLWLYRFLLAQRGRPAADAAIISLRNLGAGPMSANMDFLTDGGQDFVQHSEQLLTRLVHRILDPQEPIRKTDDLEKCQYCSYRGICAR</sequence>
<accession>A0A238XFY5</accession>
<dbReference type="RefSeq" id="WP_245855324.1">
    <property type="nucleotide sequence ID" value="NZ_FZNS01000004.1"/>
</dbReference>
<organism evidence="2 3">
    <name type="scientific">Hymenobacter mucosus</name>
    <dbReference type="NCBI Taxonomy" id="1411120"/>
    <lineage>
        <taxon>Bacteria</taxon>
        <taxon>Pseudomonadati</taxon>
        <taxon>Bacteroidota</taxon>
        <taxon>Cytophagia</taxon>
        <taxon>Cytophagales</taxon>
        <taxon>Hymenobacteraceae</taxon>
        <taxon>Hymenobacter</taxon>
    </lineage>
</organism>
<dbReference type="SUPFAM" id="SSF52540">
    <property type="entry name" value="P-loop containing nucleoside triphosphate hydrolases"/>
    <property type="match status" value="1"/>
</dbReference>
<dbReference type="Pfam" id="PF12705">
    <property type="entry name" value="PDDEXK_1"/>
    <property type="match status" value="1"/>
</dbReference>
<dbReference type="Gene3D" id="3.90.320.10">
    <property type="match status" value="1"/>
</dbReference>
<name>A0A238XFY5_9BACT</name>
<protein>
    <submittedName>
        <fullName evidence="2">PD-(D/E)XK nuclease superfamily protein</fullName>
    </submittedName>
</protein>
<dbReference type="AlphaFoldDB" id="A0A238XFY5"/>
<evidence type="ECO:0000313" key="3">
    <source>
        <dbReference type="Proteomes" id="UP000198310"/>
    </source>
</evidence>
<dbReference type="EMBL" id="FZNS01000004">
    <property type="protein sequence ID" value="SNR57827.1"/>
    <property type="molecule type" value="Genomic_DNA"/>
</dbReference>
<keyword evidence="3" id="KW-1185">Reference proteome</keyword>
<dbReference type="InterPro" id="IPR027417">
    <property type="entry name" value="P-loop_NTPase"/>
</dbReference>
<evidence type="ECO:0000259" key="1">
    <source>
        <dbReference type="Pfam" id="PF12705"/>
    </source>
</evidence>